<organism evidence="2 3">
    <name type="scientific">Methylocystis heyeri</name>
    <dbReference type="NCBI Taxonomy" id="391905"/>
    <lineage>
        <taxon>Bacteria</taxon>
        <taxon>Pseudomonadati</taxon>
        <taxon>Pseudomonadota</taxon>
        <taxon>Alphaproteobacteria</taxon>
        <taxon>Hyphomicrobiales</taxon>
        <taxon>Methylocystaceae</taxon>
        <taxon>Methylocystis</taxon>
    </lineage>
</organism>
<evidence type="ECO:0000313" key="3">
    <source>
        <dbReference type="Proteomes" id="UP000309061"/>
    </source>
</evidence>
<protein>
    <recommendedName>
        <fullName evidence="4">DUF937 domain-containing protein</fullName>
    </recommendedName>
</protein>
<dbReference type="EMBL" id="CP046052">
    <property type="protein sequence ID" value="QGM44317.1"/>
    <property type="molecule type" value="Genomic_DNA"/>
</dbReference>
<keyword evidence="3" id="KW-1185">Reference proteome</keyword>
<accession>A0A6B8K9D0</accession>
<evidence type="ECO:0008006" key="4">
    <source>
        <dbReference type="Google" id="ProtNLM"/>
    </source>
</evidence>
<gene>
    <name evidence="2" type="ORF">H2LOC_000590</name>
</gene>
<dbReference type="Gene3D" id="1.10.10.690">
    <property type="entry name" value="YidB-like"/>
    <property type="match status" value="1"/>
</dbReference>
<feature type="region of interest" description="Disordered" evidence="1">
    <location>
        <begin position="98"/>
        <end position="121"/>
    </location>
</feature>
<dbReference type="InterPro" id="IPR027405">
    <property type="entry name" value="YidB-like"/>
</dbReference>
<dbReference type="InterPro" id="IPR045372">
    <property type="entry name" value="YidB"/>
</dbReference>
<sequence length="121" mass="12972">MDVLEAILGGVIGVEAATLMNDFIRKHGGVQGLVAEWEKAGADLGEKVKSWISTGPNQPISMEQIRQAIGPDRLNDLATKLHTTSDKLAELLSKHLPTAIDEATPEGKPEEAEKTVPIHQG</sequence>
<dbReference type="RefSeq" id="WP_136494624.1">
    <property type="nucleotide sequence ID" value="NZ_CP046052.1"/>
</dbReference>
<dbReference type="KEGG" id="mhey:H2LOC_000590"/>
<proteinExistence type="predicted"/>
<dbReference type="OrthoDB" id="4235777at2"/>
<evidence type="ECO:0000313" key="2">
    <source>
        <dbReference type="EMBL" id="QGM44317.1"/>
    </source>
</evidence>
<feature type="compositionally biased region" description="Basic and acidic residues" evidence="1">
    <location>
        <begin position="105"/>
        <end position="121"/>
    </location>
</feature>
<name>A0A6B8K9D0_9HYPH</name>
<reference evidence="2 3" key="1">
    <citation type="submission" date="2019-11" db="EMBL/GenBank/DDBJ databases">
        <title>The genome sequence of Methylocystis heyeri.</title>
        <authorList>
            <person name="Oshkin I.Y."/>
            <person name="Miroshnikov K."/>
            <person name="Dedysh S.N."/>
        </authorList>
    </citation>
    <scope>NUCLEOTIDE SEQUENCE [LARGE SCALE GENOMIC DNA]</scope>
    <source>
        <strain evidence="2 3">H2</strain>
    </source>
</reference>
<dbReference type="AlphaFoldDB" id="A0A6B8K9D0"/>
<dbReference type="Pfam" id="PF20159">
    <property type="entry name" value="YidB"/>
    <property type="match status" value="1"/>
</dbReference>
<evidence type="ECO:0000256" key="1">
    <source>
        <dbReference type="SAM" id="MobiDB-lite"/>
    </source>
</evidence>
<dbReference type="SUPFAM" id="SSF140804">
    <property type="entry name" value="YidB-like"/>
    <property type="match status" value="1"/>
</dbReference>
<dbReference type="Proteomes" id="UP000309061">
    <property type="component" value="Chromosome"/>
</dbReference>